<accession>A0A1G2G705</accession>
<dbReference type="Gene3D" id="3.40.50.2300">
    <property type="match status" value="1"/>
</dbReference>
<name>A0A1G2G705_9BACT</name>
<proteinExistence type="predicted"/>
<dbReference type="EMBL" id="MHNL01000005">
    <property type="protein sequence ID" value="OGZ45691.1"/>
    <property type="molecule type" value="Genomic_DNA"/>
</dbReference>
<sequence>MLPLRRVLVVEDYLGIARAILQELQEMGAVVCEAPDWLSGQRILRDQEGVQLLVLDIDTTGLEVMDEIPTGFPVVVISDGLYDIPERDHLAHIEKPFSLSDFTQALINAMSHQK</sequence>
<evidence type="ECO:0000313" key="3">
    <source>
        <dbReference type="EMBL" id="OGZ45691.1"/>
    </source>
</evidence>
<feature type="modified residue" description="4-aspartylphosphate" evidence="1">
    <location>
        <position position="56"/>
    </location>
</feature>
<organism evidence="3 4">
    <name type="scientific">Candidatus Ryanbacteria bacterium RIFCSPHIGHO2_01_FULL_48_27</name>
    <dbReference type="NCBI Taxonomy" id="1802115"/>
    <lineage>
        <taxon>Bacteria</taxon>
        <taxon>Candidatus Ryaniibacteriota</taxon>
    </lineage>
</organism>
<dbReference type="SMART" id="SM00448">
    <property type="entry name" value="REC"/>
    <property type="match status" value="1"/>
</dbReference>
<comment type="caution">
    <text evidence="3">The sequence shown here is derived from an EMBL/GenBank/DDBJ whole genome shotgun (WGS) entry which is preliminary data.</text>
</comment>
<evidence type="ECO:0000256" key="1">
    <source>
        <dbReference type="PROSITE-ProRule" id="PRU00169"/>
    </source>
</evidence>
<dbReference type="Proteomes" id="UP000177785">
    <property type="component" value="Unassembled WGS sequence"/>
</dbReference>
<protein>
    <recommendedName>
        <fullName evidence="2">Response regulatory domain-containing protein</fullName>
    </recommendedName>
</protein>
<reference evidence="3 4" key="1">
    <citation type="journal article" date="2016" name="Nat. Commun.">
        <title>Thousands of microbial genomes shed light on interconnected biogeochemical processes in an aquifer system.</title>
        <authorList>
            <person name="Anantharaman K."/>
            <person name="Brown C.T."/>
            <person name="Hug L.A."/>
            <person name="Sharon I."/>
            <person name="Castelle C.J."/>
            <person name="Probst A.J."/>
            <person name="Thomas B.C."/>
            <person name="Singh A."/>
            <person name="Wilkins M.J."/>
            <person name="Karaoz U."/>
            <person name="Brodie E.L."/>
            <person name="Williams K.H."/>
            <person name="Hubbard S.S."/>
            <person name="Banfield J.F."/>
        </authorList>
    </citation>
    <scope>NUCLEOTIDE SEQUENCE [LARGE SCALE GENOMIC DNA]</scope>
</reference>
<dbReference type="InterPro" id="IPR001789">
    <property type="entry name" value="Sig_transdc_resp-reg_receiver"/>
</dbReference>
<dbReference type="InterPro" id="IPR011006">
    <property type="entry name" value="CheY-like_superfamily"/>
</dbReference>
<evidence type="ECO:0000313" key="4">
    <source>
        <dbReference type="Proteomes" id="UP000177785"/>
    </source>
</evidence>
<dbReference type="SUPFAM" id="SSF52172">
    <property type="entry name" value="CheY-like"/>
    <property type="match status" value="1"/>
</dbReference>
<gene>
    <name evidence="3" type="ORF">A2756_02170</name>
</gene>
<dbReference type="GO" id="GO:0000160">
    <property type="term" value="P:phosphorelay signal transduction system"/>
    <property type="evidence" value="ECO:0007669"/>
    <property type="project" value="InterPro"/>
</dbReference>
<evidence type="ECO:0000259" key="2">
    <source>
        <dbReference type="PROSITE" id="PS50110"/>
    </source>
</evidence>
<feature type="domain" description="Response regulatory" evidence="2">
    <location>
        <begin position="6"/>
        <end position="110"/>
    </location>
</feature>
<keyword evidence="1" id="KW-0597">Phosphoprotein</keyword>
<dbReference type="AlphaFoldDB" id="A0A1G2G705"/>
<dbReference type="PROSITE" id="PS50110">
    <property type="entry name" value="RESPONSE_REGULATORY"/>
    <property type="match status" value="1"/>
</dbReference>